<dbReference type="DNASU" id="5302780"/>
<evidence type="ECO:0000313" key="5">
    <source>
        <dbReference type="EMBL" id="RHH81099.1"/>
    </source>
</evidence>
<dbReference type="Pfam" id="PF12715">
    <property type="entry name" value="Abhydrolase_7"/>
    <property type="match status" value="1"/>
</dbReference>
<evidence type="ECO:0000313" key="6">
    <source>
        <dbReference type="Proteomes" id="UP000261003"/>
    </source>
</evidence>
<evidence type="ECO:0000313" key="4">
    <source>
        <dbReference type="EMBL" id="RGR40138.1"/>
    </source>
</evidence>
<dbReference type="EMBL" id="QRKA01000008">
    <property type="protein sequence ID" value="RHH81099.1"/>
    <property type="molecule type" value="Genomic_DNA"/>
</dbReference>
<dbReference type="RefSeq" id="WP_011965350.1">
    <property type="nucleotide sequence ID" value="NZ_CAJTAS010000016.1"/>
</dbReference>
<dbReference type="SUPFAM" id="SSF53474">
    <property type="entry name" value="alpha/beta-Hydrolases"/>
    <property type="match status" value="1"/>
</dbReference>
<evidence type="ECO:0000313" key="3">
    <source>
        <dbReference type="EMBL" id="RGM38724.1"/>
    </source>
</evidence>
<dbReference type="Proteomes" id="UP000462015">
    <property type="component" value="Unassembled WGS sequence"/>
</dbReference>
<evidence type="ECO:0000313" key="8">
    <source>
        <dbReference type="Proteomes" id="UP000283713"/>
    </source>
</evidence>
<feature type="signal peptide" evidence="1">
    <location>
        <begin position="1"/>
        <end position="19"/>
    </location>
</feature>
<proteinExistence type="predicted"/>
<comment type="caution">
    <text evidence="4">The sequence shown here is derived from an EMBL/GenBank/DDBJ whole genome shotgun (WGS) entry which is preliminary data.</text>
</comment>
<organism evidence="4 7">
    <name type="scientific">Phocaeicola vulgatus</name>
    <name type="common">Bacteroides vulgatus</name>
    <dbReference type="NCBI Taxonomy" id="821"/>
    <lineage>
        <taxon>Bacteria</taxon>
        <taxon>Pseudomonadati</taxon>
        <taxon>Bacteroidota</taxon>
        <taxon>Bacteroidia</taxon>
        <taxon>Bacteroidales</taxon>
        <taxon>Bacteroidaceae</taxon>
        <taxon>Phocaeicola</taxon>
    </lineage>
</organism>
<evidence type="ECO:0000256" key="1">
    <source>
        <dbReference type="SAM" id="SignalP"/>
    </source>
</evidence>
<accession>A0A174KPS5</accession>
<dbReference type="InterPro" id="IPR025890">
    <property type="entry name" value="Abhydrolase_bac"/>
</dbReference>
<dbReference type="Proteomes" id="UP000283713">
    <property type="component" value="Unassembled WGS sequence"/>
</dbReference>
<dbReference type="InterPro" id="IPR050261">
    <property type="entry name" value="FrsA_esterase"/>
</dbReference>
<dbReference type="Proteomes" id="UP000261003">
    <property type="component" value="Unassembled WGS sequence"/>
</dbReference>
<dbReference type="ESTHER" id="9bace-c6z6f2">
    <property type="family name" value="Abhydrolase_7"/>
</dbReference>
<reference evidence="6 7" key="1">
    <citation type="submission" date="2018-08" db="EMBL/GenBank/DDBJ databases">
        <title>A genome reference for cultivated species of the human gut microbiota.</title>
        <authorList>
            <person name="Zou Y."/>
            <person name="Xue W."/>
            <person name="Luo G."/>
        </authorList>
    </citation>
    <scope>NUCLEOTIDE SEQUENCE [LARGE SCALE GENOMIC DNA]</scope>
    <source>
        <strain evidence="4 7">AF25-30LB</strain>
        <strain evidence="5 8">AM16-6</strain>
        <strain evidence="3 6">OM08-13BH</strain>
    </source>
</reference>
<dbReference type="GeneID" id="5302780"/>
<protein>
    <submittedName>
        <fullName evidence="2">Prolyl oligopeptidase family serine peptidase</fullName>
    </submittedName>
</protein>
<dbReference type="PANTHER" id="PTHR22946:SF8">
    <property type="entry name" value="ACETYL XYLAN ESTERASE DOMAIN-CONTAINING PROTEIN"/>
    <property type="match status" value="1"/>
</dbReference>
<dbReference type="EMBL" id="QRUD01000022">
    <property type="protein sequence ID" value="RGR40138.1"/>
    <property type="molecule type" value="Genomic_DNA"/>
</dbReference>
<dbReference type="EMBL" id="WDAL01000017">
    <property type="protein sequence ID" value="KAB6635739.1"/>
    <property type="molecule type" value="Genomic_DNA"/>
</dbReference>
<keyword evidence="1" id="KW-0732">Signal</keyword>
<name>A0A174KPS5_PHOVU</name>
<dbReference type="AlphaFoldDB" id="A0A174KPS5"/>
<gene>
    <name evidence="5" type="ORF">DW193_06925</name>
    <name evidence="4" type="ORF">DWY53_09435</name>
    <name evidence="3" type="ORF">DXC16_21270</name>
    <name evidence="2" type="ORF">GAY12_10060</name>
</gene>
<evidence type="ECO:0000313" key="9">
    <source>
        <dbReference type="Proteomes" id="UP000462015"/>
    </source>
</evidence>
<dbReference type="Proteomes" id="UP000266497">
    <property type="component" value="Unassembled WGS sequence"/>
</dbReference>
<dbReference type="PANTHER" id="PTHR22946">
    <property type="entry name" value="DIENELACTONE HYDROLASE DOMAIN-CONTAINING PROTEIN-RELATED"/>
    <property type="match status" value="1"/>
</dbReference>
<evidence type="ECO:0000313" key="2">
    <source>
        <dbReference type="EMBL" id="KAB6635739.1"/>
    </source>
</evidence>
<sequence length="386" mass="43462">MKNTVICLLLFGISLTASAQEKVETVSMRYETQNDMPLFYQKMKENLTYPMAWGNSSIRNFKKWREEARKTLLDCMLPAPPATAFDKEVIDTEQRNGYRAEKILFSVSEYSRVPAYLLVPDGNGPFPAVLLLHDHGAHFSIGKEKMVRPFGVEASVLADADDWAEKCYDKQYVGDYLASHGYVVLAVDALFWGERGRKEGVRYDSQQALAANMLQMGMSWGALIAWDDIRSAEFLASLPMVHKEKIGTMGFSMGAHRAWMVSAATDVVKAGAAVCWMNTTDSLMTLTNNQNKGGSAYSMIIPGIRNWMDYPHVASIACPKPMLFINGLRDKLFPVKGVESAFSTMQDVWKSQSVENLLTTKFYDLPHFCSKEIQDDILEFFNQNLK</sequence>
<dbReference type="Gene3D" id="3.40.50.1820">
    <property type="entry name" value="alpha/beta hydrolase"/>
    <property type="match status" value="1"/>
</dbReference>
<feature type="chain" id="PRO_5043136577" evidence="1">
    <location>
        <begin position="20"/>
        <end position="386"/>
    </location>
</feature>
<reference evidence="2 9" key="2">
    <citation type="journal article" date="2019" name="Nat. Med.">
        <title>A library of human gut bacterial isolates paired with longitudinal multiomics data enables mechanistic microbiome research.</title>
        <authorList>
            <person name="Poyet M."/>
            <person name="Groussin M."/>
            <person name="Gibbons S.M."/>
            <person name="Avila-Pacheco J."/>
            <person name="Jiang X."/>
            <person name="Kearney S.M."/>
            <person name="Perrotta A.R."/>
            <person name="Berdy B."/>
            <person name="Zhao S."/>
            <person name="Lieberman T.D."/>
            <person name="Swanson P.K."/>
            <person name="Smith M."/>
            <person name="Roesemann S."/>
            <person name="Alexander J.E."/>
            <person name="Rich S.A."/>
            <person name="Livny J."/>
            <person name="Vlamakis H."/>
            <person name="Clish C."/>
            <person name="Bullock K."/>
            <person name="Deik A."/>
            <person name="Scott J."/>
            <person name="Pierce K.A."/>
            <person name="Xavier R.J."/>
            <person name="Alm E.J."/>
        </authorList>
    </citation>
    <scope>NUCLEOTIDE SEQUENCE [LARGE SCALE GENOMIC DNA]</scope>
    <source>
        <strain evidence="2 9">BIOML-A98</strain>
    </source>
</reference>
<dbReference type="EMBL" id="QSTG01000054">
    <property type="protein sequence ID" value="RGM38724.1"/>
    <property type="molecule type" value="Genomic_DNA"/>
</dbReference>
<evidence type="ECO:0000313" key="7">
    <source>
        <dbReference type="Proteomes" id="UP000266497"/>
    </source>
</evidence>
<dbReference type="InterPro" id="IPR029058">
    <property type="entry name" value="AB_hydrolase_fold"/>
</dbReference>
<dbReference type="OMA" id="WPELGHV"/>